<dbReference type="AlphaFoldDB" id="A0AAW2DMM1"/>
<keyword evidence="2" id="KW-1185">Reference proteome</keyword>
<organism evidence="1 2">
    <name type="scientific">Lithocarpus litseifolius</name>
    <dbReference type="NCBI Taxonomy" id="425828"/>
    <lineage>
        <taxon>Eukaryota</taxon>
        <taxon>Viridiplantae</taxon>
        <taxon>Streptophyta</taxon>
        <taxon>Embryophyta</taxon>
        <taxon>Tracheophyta</taxon>
        <taxon>Spermatophyta</taxon>
        <taxon>Magnoliopsida</taxon>
        <taxon>eudicotyledons</taxon>
        <taxon>Gunneridae</taxon>
        <taxon>Pentapetalae</taxon>
        <taxon>rosids</taxon>
        <taxon>fabids</taxon>
        <taxon>Fagales</taxon>
        <taxon>Fagaceae</taxon>
        <taxon>Lithocarpus</taxon>
    </lineage>
</organism>
<dbReference type="EMBL" id="JAZDWU010000002">
    <property type="protein sequence ID" value="KAL0011042.1"/>
    <property type="molecule type" value="Genomic_DNA"/>
</dbReference>
<name>A0AAW2DMM1_9ROSI</name>
<accession>A0AAW2DMM1</accession>
<dbReference type="Proteomes" id="UP001459277">
    <property type="component" value="Unassembled WGS sequence"/>
</dbReference>
<proteinExistence type="predicted"/>
<sequence>MKEQIWARMQGWKAKLLSQAKKEVMIKAAWEVIEKGAIWWVGSGQQIEVWKHRWLPDPCYNKIISPRADSTVSRVCDLFCTNTKTWDTGKLAATFYPGEAEIVSRVHISAACDEDLLVWPFTIDASYSVRSAYRLLALEEEYQSEFIHNNRAEVHVEETLENSVPQ</sequence>
<protein>
    <submittedName>
        <fullName evidence="1">Uncharacterized protein</fullName>
    </submittedName>
</protein>
<reference evidence="1 2" key="1">
    <citation type="submission" date="2024-01" db="EMBL/GenBank/DDBJ databases">
        <title>A telomere-to-telomere, gap-free genome of sweet tea (Lithocarpus litseifolius).</title>
        <authorList>
            <person name="Zhou J."/>
        </authorList>
    </citation>
    <scope>NUCLEOTIDE SEQUENCE [LARGE SCALE GENOMIC DNA]</scope>
    <source>
        <strain evidence="1">Zhou-2022a</strain>
        <tissue evidence="1">Leaf</tissue>
    </source>
</reference>
<gene>
    <name evidence="1" type="ORF">SO802_006150</name>
</gene>
<evidence type="ECO:0000313" key="1">
    <source>
        <dbReference type="EMBL" id="KAL0011042.1"/>
    </source>
</evidence>
<evidence type="ECO:0000313" key="2">
    <source>
        <dbReference type="Proteomes" id="UP001459277"/>
    </source>
</evidence>
<comment type="caution">
    <text evidence="1">The sequence shown here is derived from an EMBL/GenBank/DDBJ whole genome shotgun (WGS) entry which is preliminary data.</text>
</comment>